<reference evidence="1" key="1">
    <citation type="submission" date="2020-08" db="EMBL/GenBank/DDBJ databases">
        <title>Multicomponent nature underlies the extraordinary mechanical properties of spider dragline silk.</title>
        <authorList>
            <person name="Kono N."/>
            <person name="Nakamura H."/>
            <person name="Mori M."/>
            <person name="Yoshida Y."/>
            <person name="Ohtoshi R."/>
            <person name="Malay A.D."/>
            <person name="Moran D.A.P."/>
            <person name="Tomita M."/>
            <person name="Numata K."/>
            <person name="Arakawa K."/>
        </authorList>
    </citation>
    <scope>NUCLEOTIDE SEQUENCE</scope>
</reference>
<accession>A0A8X6SZC8</accession>
<dbReference type="AlphaFoldDB" id="A0A8X6SZC8"/>
<dbReference type="InterPro" id="IPR036397">
    <property type="entry name" value="RNaseH_sf"/>
</dbReference>
<keyword evidence="2" id="KW-1185">Reference proteome</keyword>
<gene>
    <name evidence="1" type="primary">NCL1_55924</name>
    <name evidence="1" type="ORF">TNCV_2046431</name>
</gene>
<dbReference type="Gene3D" id="3.30.420.10">
    <property type="entry name" value="Ribonuclease H-like superfamily/Ribonuclease H"/>
    <property type="match status" value="1"/>
</dbReference>
<dbReference type="GO" id="GO:0003676">
    <property type="term" value="F:nucleic acid binding"/>
    <property type="evidence" value="ECO:0007669"/>
    <property type="project" value="InterPro"/>
</dbReference>
<evidence type="ECO:0000313" key="1">
    <source>
        <dbReference type="EMBL" id="GFY18237.1"/>
    </source>
</evidence>
<organism evidence="1 2">
    <name type="scientific">Trichonephila clavipes</name>
    <name type="common">Golden silk orbweaver</name>
    <name type="synonym">Nephila clavipes</name>
    <dbReference type="NCBI Taxonomy" id="2585209"/>
    <lineage>
        <taxon>Eukaryota</taxon>
        <taxon>Metazoa</taxon>
        <taxon>Ecdysozoa</taxon>
        <taxon>Arthropoda</taxon>
        <taxon>Chelicerata</taxon>
        <taxon>Arachnida</taxon>
        <taxon>Araneae</taxon>
        <taxon>Araneomorphae</taxon>
        <taxon>Entelegynae</taxon>
        <taxon>Araneoidea</taxon>
        <taxon>Nephilidae</taxon>
        <taxon>Trichonephila</taxon>
    </lineage>
</organism>
<dbReference type="Proteomes" id="UP000887159">
    <property type="component" value="Unassembled WGS sequence"/>
</dbReference>
<name>A0A8X6SZC8_TRICX</name>
<protein>
    <submittedName>
        <fullName evidence="1">Uncharacterized protein</fullName>
    </submittedName>
</protein>
<dbReference type="EMBL" id="BMAU01021348">
    <property type="protein sequence ID" value="GFY18237.1"/>
    <property type="molecule type" value="Genomic_DNA"/>
</dbReference>
<comment type="caution">
    <text evidence="1">The sequence shown here is derived from an EMBL/GenBank/DDBJ whole genome shotgun (WGS) entry which is preliminary data.</text>
</comment>
<evidence type="ECO:0000313" key="2">
    <source>
        <dbReference type="Proteomes" id="UP000887159"/>
    </source>
</evidence>
<sequence length="98" mass="11270">MIASFIEENHENWDQILHEFAFALRTAVNETTDKTPAELFLGRKIITPFSKLINVTEDAKYVGRNIERLFDEARRNMQKSISFGKNITISEGGMFTSK</sequence>
<proteinExistence type="predicted"/>